<dbReference type="RefSeq" id="WP_377800659.1">
    <property type="nucleotide sequence ID" value="NZ_JBHSLW010000038.1"/>
</dbReference>
<dbReference type="SMART" id="SM00342">
    <property type="entry name" value="HTH_ARAC"/>
    <property type="match status" value="1"/>
</dbReference>
<keyword evidence="3" id="KW-0804">Transcription</keyword>
<reference evidence="6" key="1">
    <citation type="journal article" date="2019" name="Int. J. Syst. Evol. Microbiol.">
        <title>The Global Catalogue of Microorganisms (GCM) 10K type strain sequencing project: providing services to taxonomists for standard genome sequencing and annotation.</title>
        <authorList>
            <consortium name="The Broad Institute Genomics Platform"/>
            <consortium name="The Broad Institute Genome Sequencing Center for Infectious Disease"/>
            <person name="Wu L."/>
            <person name="Ma J."/>
        </authorList>
    </citation>
    <scope>NUCLEOTIDE SEQUENCE [LARGE SCALE GENOMIC DNA]</scope>
    <source>
        <strain evidence="6">NCAIM B.01391</strain>
    </source>
</reference>
<dbReference type="PROSITE" id="PS01124">
    <property type="entry name" value="HTH_ARAC_FAMILY_2"/>
    <property type="match status" value="1"/>
</dbReference>
<evidence type="ECO:0000256" key="3">
    <source>
        <dbReference type="ARBA" id="ARBA00023163"/>
    </source>
</evidence>
<evidence type="ECO:0000313" key="5">
    <source>
        <dbReference type="EMBL" id="MFC5422389.1"/>
    </source>
</evidence>
<evidence type="ECO:0000256" key="1">
    <source>
        <dbReference type="ARBA" id="ARBA00023015"/>
    </source>
</evidence>
<evidence type="ECO:0000256" key="2">
    <source>
        <dbReference type="ARBA" id="ARBA00023125"/>
    </source>
</evidence>
<protein>
    <submittedName>
        <fullName evidence="5">AraC family transcriptional regulator</fullName>
    </submittedName>
</protein>
<dbReference type="InterPro" id="IPR018060">
    <property type="entry name" value="HTH_AraC"/>
</dbReference>
<dbReference type="Pfam" id="PF12852">
    <property type="entry name" value="Cupin_6"/>
    <property type="match status" value="1"/>
</dbReference>
<comment type="caution">
    <text evidence="5">The sequence shown here is derived from an EMBL/GenBank/DDBJ whole genome shotgun (WGS) entry which is preliminary data.</text>
</comment>
<name>A0ABW0IYL5_9HYPH</name>
<keyword evidence="2" id="KW-0238">DNA-binding</keyword>
<dbReference type="InterPro" id="IPR009057">
    <property type="entry name" value="Homeodomain-like_sf"/>
</dbReference>
<gene>
    <name evidence="5" type="ORF">ACFPOB_22745</name>
</gene>
<dbReference type="Pfam" id="PF12833">
    <property type="entry name" value="HTH_18"/>
    <property type="match status" value="1"/>
</dbReference>
<feature type="domain" description="HTH araC/xylS-type" evidence="4">
    <location>
        <begin position="151"/>
        <end position="248"/>
    </location>
</feature>
<accession>A0ABW0IYL5</accession>
<dbReference type="EMBL" id="JBHSLW010000038">
    <property type="protein sequence ID" value="MFC5422389.1"/>
    <property type="molecule type" value="Genomic_DNA"/>
</dbReference>
<dbReference type="SUPFAM" id="SSF46689">
    <property type="entry name" value="Homeodomain-like"/>
    <property type="match status" value="2"/>
</dbReference>
<dbReference type="PANTHER" id="PTHR46796">
    <property type="entry name" value="HTH-TYPE TRANSCRIPTIONAL ACTIVATOR RHAS-RELATED"/>
    <property type="match status" value="1"/>
</dbReference>
<proteinExistence type="predicted"/>
<evidence type="ECO:0000313" key="6">
    <source>
        <dbReference type="Proteomes" id="UP001596053"/>
    </source>
</evidence>
<sequence>MIENPAIRRDRLSSFFAAFDVAAEQAMPEAANLLLLGQAGELRSLVFLPHAPAAANPGEEVLAAVSIDFGGPANPLIAALPDRVELAFEAAPAMRAVADLLATEASARRCGRQIALDNLCRLLLLLLLRHMIDEGSARPGLLAGLSHPQLFPALVAMQEAPAHGWSVDELAAIAGMSRTRFMALFPRVLGTTPMAHLAHWRMVLARRELERGSRVKLVARRIGYSSAAAFSRAYQRTFGEPPILMRQEHAVPGRAALTSR</sequence>
<dbReference type="InterPro" id="IPR050204">
    <property type="entry name" value="AraC_XylS_family_regulators"/>
</dbReference>
<evidence type="ECO:0000259" key="4">
    <source>
        <dbReference type="PROSITE" id="PS01124"/>
    </source>
</evidence>
<dbReference type="PANTHER" id="PTHR46796:SF7">
    <property type="entry name" value="ARAC FAMILY TRANSCRIPTIONAL REGULATOR"/>
    <property type="match status" value="1"/>
</dbReference>
<dbReference type="Proteomes" id="UP001596053">
    <property type="component" value="Unassembled WGS sequence"/>
</dbReference>
<keyword evidence="6" id="KW-1185">Reference proteome</keyword>
<keyword evidence="1" id="KW-0805">Transcription regulation</keyword>
<organism evidence="5 6">
    <name type="scientific">Bosea eneae</name>
    <dbReference type="NCBI Taxonomy" id="151454"/>
    <lineage>
        <taxon>Bacteria</taxon>
        <taxon>Pseudomonadati</taxon>
        <taxon>Pseudomonadota</taxon>
        <taxon>Alphaproteobacteria</taxon>
        <taxon>Hyphomicrobiales</taxon>
        <taxon>Boseaceae</taxon>
        <taxon>Bosea</taxon>
    </lineage>
</organism>
<dbReference type="Gene3D" id="1.10.10.60">
    <property type="entry name" value="Homeodomain-like"/>
    <property type="match status" value="1"/>
</dbReference>
<dbReference type="InterPro" id="IPR032783">
    <property type="entry name" value="AraC_lig"/>
</dbReference>